<evidence type="ECO:0000313" key="2">
    <source>
        <dbReference type="EMBL" id="TNY17420.1"/>
    </source>
</evidence>
<dbReference type="GO" id="GO:0070126">
    <property type="term" value="P:mitochondrial translational termination"/>
    <property type="evidence" value="ECO:0007669"/>
    <property type="project" value="TreeGrafter"/>
</dbReference>
<dbReference type="SUPFAM" id="SSF110916">
    <property type="entry name" value="Peptidyl-tRNA hydrolase domain-like"/>
    <property type="match status" value="1"/>
</dbReference>
<protein>
    <recommendedName>
        <fullName evidence="1">Prokaryotic-type class I peptide chain release factors domain-containing protein</fullName>
    </recommendedName>
</protein>
<sequence length="157" mass="17156">MSPLPRFQPPPRLASFTLMPSSATDLFETSFTRSSGPGGQHVNRTFSKATVRLPLPSPTLVPPYALPHLRHSPHYASSALLVSSSAQRTQQSNLADAMGKLKAAIVDAAGRDLVGETTKEQKERVKGLVAREKKKVEKVKKMRKDVKGGRGKVRGWE</sequence>
<dbReference type="InterPro" id="IPR000352">
    <property type="entry name" value="Pep_chain_release_fac_I"/>
</dbReference>
<gene>
    <name evidence="2" type="ORF">DMC30DRAFT_405879</name>
</gene>
<dbReference type="Gene3D" id="3.30.160.20">
    <property type="match status" value="1"/>
</dbReference>
<dbReference type="Pfam" id="PF00472">
    <property type="entry name" value="RF-1"/>
    <property type="match status" value="1"/>
</dbReference>
<proteinExistence type="predicted"/>
<dbReference type="OrthoDB" id="270639at2759"/>
<dbReference type="GO" id="GO:0005762">
    <property type="term" value="C:mitochondrial large ribosomal subunit"/>
    <property type="evidence" value="ECO:0007669"/>
    <property type="project" value="TreeGrafter"/>
</dbReference>
<dbReference type="PANTHER" id="PTHR11075">
    <property type="entry name" value="PEPTIDE CHAIN RELEASE FACTOR"/>
    <property type="match status" value="1"/>
</dbReference>
<dbReference type="GO" id="GO:0004045">
    <property type="term" value="F:peptidyl-tRNA hydrolase activity"/>
    <property type="evidence" value="ECO:0007669"/>
    <property type="project" value="TreeGrafter"/>
</dbReference>
<evidence type="ECO:0000259" key="1">
    <source>
        <dbReference type="Pfam" id="PF00472"/>
    </source>
</evidence>
<reference evidence="2 3" key="1">
    <citation type="submission" date="2019-03" db="EMBL/GenBank/DDBJ databases">
        <title>Rhodosporidium diobovatum UCD-FST 08-225 genome sequencing, assembly, and annotation.</title>
        <authorList>
            <person name="Fakankun I.U."/>
            <person name="Fristensky B."/>
            <person name="Levin D.B."/>
        </authorList>
    </citation>
    <scope>NUCLEOTIDE SEQUENCE [LARGE SCALE GENOMIC DNA]</scope>
    <source>
        <strain evidence="2 3">UCD-FST 08-225</strain>
    </source>
</reference>
<dbReference type="GO" id="GO:0016150">
    <property type="term" value="F:translation release factor activity, codon nonspecific"/>
    <property type="evidence" value="ECO:0007669"/>
    <property type="project" value="TreeGrafter"/>
</dbReference>
<evidence type="ECO:0000313" key="3">
    <source>
        <dbReference type="Proteomes" id="UP000311382"/>
    </source>
</evidence>
<dbReference type="STRING" id="5288.A0A5C5FKZ7"/>
<dbReference type="EMBL" id="SOZI01000205">
    <property type="protein sequence ID" value="TNY17420.1"/>
    <property type="molecule type" value="Genomic_DNA"/>
</dbReference>
<name>A0A5C5FKZ7_9BASI</name>
<dbReference type="AlphaFoldDB" id="A0A5C5FKZ7"/>
<organism evidence="2 3">
    <name type="scientific">Rhodotorula diobovata</name>
    <dbReference type="NCBI Taxonomy" id="5288"/>
    <lineage>
        <taxon>Eukaryota</taxon>
        <taxon>Fungi</taxon>
        <taxon>Dikarya</taxon>
        <taxon>Basidiomycota</taxon>
        <taxon>Pucciniomycotina</taxon>
        <taxon>Microbotryomycetes</taxon>
        <taxon>Sporidiobolales</taxon>
        <taxon>Sporidiobolaceae</taxon>
        <taxon>Rhodotorula</taxon>
    </lineage>
</organism>
<feature type="domain" description="Prokaryotic-type class I peptide chain release factors" evidence="1">
    <location>
        <begin position="27"/>
        <end position="151"/>
    </location>
</feature>
<accession>A0A5C5FKZ7</accession>
<dbReference type="PANTHER" id="PTHR11075:SF54">
    <property type="entry name" value="LARGE RIBOSOMAL SUBUNIT PROTEIN ML62"/>
    <property type="match status" value="1"/>
</dbReference>
<comment type="caution">
    <text evidence="2">The sequence shown here is derived from an EMBL/GenBank/DDBJ whole genome shotgun (WGS) entry which is preliminary data.</text>
</comment>
<dbReference type="InterPro" id="IPR052104">
    <property type="entry name" value="Mito_Release_Factor_mL62"/>
</dbReference>
<dbReference type="Proteomes" id="UP000311382">
    <property type="component" value="Unassembled WGS sequence"/>
</dbReference>
<keyword evidence="3" id="KW-1185">Reference proteome</keyword>